<feature type="transmembrane region" description="Helical" evidence="1">
    <location>
        <begin position="126"/>
        <end position="142"/>
    </location>
</feature>
<feature type="transmembrane region" description="Helical" evidence="1">
    <location>
        <begin position="148"/>
        <end position="168"/>
    </location>
</feature>
<protein>
    <submittedName>
        <fullName evidence="3">Protein-glutamine gamma-glutamyltransferase</fullName>
        <ecNumber evidence="3">2.3.2.13</ecNumber>
    </submittedName>
</protein>
<dbReference type="Proteomes" id="UP000316388">
    <property type="component" value="Unassembled WGS sequence"/>
</dbReference>
<dbReference type="EC" id="2.3.2.13" evidence="3"/>
<proteinExistence type="predicted"/>
<reference evidence="3 4" key="1">
    <citation type="submission" date="2019-07" db="EMBL/GenBank/DDBJ databases">
        <title>Tepidimonas fonticaldi AT-A2 draft genome.</title>
        <authorList>
            <person name="Da Costa M.S."/>
            <person name="Froufe H.J.C."/>
            <person name="Egas C."/>
            <person name="Albuquerque L."/>
        </authorList>
    </citation>
    <scope>NUCLEOTIDE SEQUENCE [LARGE SCALE GENOMIC DNA]</scope>
    <source>
        <strain evidence="3 4">AT-A2</strain>
    </source>
</reference>
<dbReference type="InterPro" id="IPR021878">
    <property type="entry name" value="TgpA_N"/>
</dbReference>
<keyword evidence="1" id="KW-0812">Transmembrane</keyword>
<dbReference type="RefSeq" id="WP_143968431.1">
    <property type="nucleotide sequence ID" value="NZ_VJOO01000004.1"/>
</dbReference>
<dbReference type="EMBL" id="VJOO01000004">
    <property type="protein sequence ID" value="TSE37740.1"/>
    <property type="molecule type" value="Genomic_DNA"/>
</dbReference>
<dbReference type="InterPro" id="IPR002931">
    <property type="entry name" value="Transglutaminase-like"/>
</dbReference>
<evidence type="ECO:0000313" key="3">
    <source>
        <dbReference type="EMBL" id="TSE37740.1"/>
    </source>
</evidence>
<evidence type="ECO:0000256" key="1">
    <source>
        <dbReference type="SAM" id="Phobius"/>
    </source>
</evidence>
<dbReference type="PANTHER" id="PTHR42736">
    <property type="entry name" value="PROTEIN-GLUTAMINE GAMMA-GLUTAMYLTRANSFERASE"/>
    <property type="match status" value="1"/>
</dbReference>
<dbReference type="CDD" id="cd13399">
    <property type="entry name" value="Slt35-like"/>
    <property type="match status" value="1"/>
</dbReference>
<dbReference type="GO" id="GO:0003810">
    <property type="term" value="F:protein-glutamine gamma-glutamyltransferase activity"/>
    <property type="evidence" value="ECO:0007669"/>
    <property type="project" value="UniProtKB-EC"/>
</dbReference>
<keyword evidence="1" id="KW-0472">Membrane</keyword>
<dbReference type="SMART" id="SM00460">
    <property type="entry name" value="TGc"/>
    <property type="match status" value="1"/>
</dbReference>
<feature type="transmembrane region" description="Helical" evidence="1">
    <location>
        <begin position="593"/>
        <end position="611"/>
    </location>
</feature>
<feature type="transmembrane region" description="Helical" evidence="1">
    <location>
        <begin position="34"/>
        <end position="64"/>
    </location>
</feature>
<keyword evidence="1" id="KW-1133">Transmembrane helix</keyword>
<keyword evidence="3" id="KW-0808">Transferase</keyword>
<comment type="caution">
    <text evidence="3">The sequence shown here is derived from an EMBL/GenBank/DDBJ whole genome shotgun (WGS) entry which is preliminary data.</text>
</comment>
<dbReference type="Pfam" id="PF01841">
    <property type="entry name" value="Transglut_core"/>
    <property type="match status" value="1"/>
</dbReference>
<dbReference type="Pfam" id="PF13406">
    <property type="entry name" value="SLT_2"/>
    <property type="match status" value="1"/>
</dbReference>
<dbReference type="InterPro" id="IPR038765">
    <property type="entry name" value="Papain-like_cys_pep_sf"/>
</dbReference>
<sequence length="1074" mass="116801">MPLTPQSPQRPNVRPPFGARLRLPTLPRETRDTLFLLGVIGAIVGMQTGHIPVWTSALAAAVLVWRGWIAWRGRPLPGWPWRLALTVAAAGLTMGSHRTLLGPEAGVTLIVVLLTLKTLEMRARRDAYVIFFLGFFTLWTPLLRSQSLLTALGIGLAVWGLLTALVLAHLPNGRPPLWQAARAAGGMALAGAPIMALLFALFPRLPPLWGIPTDSTIGRSGLSGQMQVGDVAQLALDERVALRVAFPDGAPPREALYFRGPVLRVFDGRRWRPLHGPDAAGGMPPMLLQQDTAGRFQPTGPGLRYQVTMEPSLRPWLLTLEATPTAPVITAAGAGVGGLSPQATADRQWWLPRPITDVLRYEAVAHPAHRSGADAPRQALHVDRELPPGYNPRTLAWAQSLRRELGEPPAPVLVEAVLRHLREGGYRYTLEPGVYGRDTADEFWFDRRAGFCEHIASAFVIALRALDIPARVVTGYQGGEYNSIDGRWTVRQSDAHAWAEVWLPDAGWVRIDPTAYVSPDRTAAGERLRPPPGLIATAMVRVDPALLERVRAVWDAANQRWNDWILDYGPTRQLDLLRRLGLSATGWQDAARLLGIVLAAVAAVGVAALLWSRPRVDRWHRLLAQAARRWERAGVPCPNPLTPARLRMAIAQRVGDDPDGVYPAWAEWLAALEASRYDPAWSRSTDSTMPTLTPLARRLRDLPPPPVPDGGRRRLLLGAAWGLAVGAGLGLPPAPALARSKAGPAHAAAAAAYAERADARALADAIDAAEAWDDGWARRWIAQARHDARAAQQVLPPPPAAFKDWAAYRARFVEPRRIAAGARFWDEHRAALARAQAEYGVPAWLIVGIIGVETLYGQHLGRYRTLDVLTTLALDFPAQHPRAAARQAYFQGELRAFLRLARLSGSAPDAWRSSYAGALGLPQFMPSSWLAHAVDFDGDGRIDLTASAADAIGSVAQFLRAHGWQRDLPARYGVTPPPPGEALTALLAPDIRPTFTLDEVRTLGAQPAAEAEGHPGLLALVELQNGDPANGGAPPTYVLGTENFFALTRYNQSSYYAMAVLDLGLAVERARQAR</sequence>
<gene>
    <name evidence="3" type="primary">tgpA</name>
    <name evidence="3" type="ORF">Tfont_00738</name>
</gene>
<feature type="transmembrane region" description="Helical" evidence="1">
    <location>
        <begin position="180"/>
        <end position="202"/>
    </location>
</feature>
<feature type="transmembrane region" description="Helical" evidence="1">
    <location>
        <begin position="715"/>
        <end position="734"/>
    </location>
</feature>
<dbReference type="InterPro" id="IPR023346">
    <property type="entry name" value="Lysozyme-like_dom_sf"/>
</dbReference>
<dbReference type="InterPro" id="IPR052901">
    <property type="entry name" value="Bact_TGase-like"/>
</dbReference>
<feature type="domain" description="Transglutaminase-like" evidence="2">
    <location>
        <begin position="444"/>
        <end position="515"/>
    </location>
</feature>
<name>A0A554XPL0_9BURK</name>
<dbReference type="AlphaFoldDB" id="A0A554XPL0"/>
<dbReference type="Gene3D" id="1.10.8.350">
    <property type="entry name" value="Bacterial muramidase"/>
    <property type="match status" value="1"/>
</dbReference>
<evidence type="ECO:0000313" key="4">
    <source>
        <dbReference type="Proteomes" id="UP000316388"/>
    </source>
</evidence>
<dbReference type="Gene3D" id="1.10.530.10">
    <property type="match status" value="1"/>
</dbReference>
<keyword evidence="3" id="KW-0012">Acyltransferase</keyword>
<evidence type="ECO:0000259" key="2">
    <source>
        <dbReference type="SMART" id="SM00460"/>
    </source>
</evidence>
<organism evidence="3 4">
    <name type="scientific">Tepidimonas fonticaldi</name>
    <dbReference type="NCBI Taxonomy" id="1101373"/>
    <lineage>
        <taxon>Bacteria</taxon>
        <taxon>Pseudomonadati</taxon>
        <taxon>Pseudomonadota</taxon>
        <taxon>Betaproteobacteria</taxon>
        <taxon>Burkholderiales</taxon>
        <taxon>Tepidimonas</taxon>
    </lineage>
</organism>
<dbReference type="SUPFAM" id="SSF53955">
    <property type="entry name" value="Lysozyme-like"/>
    <property type="match status" value="1"/>
</dbReference>
<dbReference type="SUPFAM" id="SSF54001">
    <property type="entry name" value="Cysteine proteinases"/>
    <property type="match status" value="1"/>
</dbReference>
<dbReference type="Pfam" id="PF11992">
    <property type="entry name" value="TgpA_N"/>
    <property type="match status" value="1"/>
</dbReference>
<dbReference type="Gene3D" id="3.10.620.30">
    <property type="match status" value="1"/>
</dbReference>
<dbReference type="InterPro" id="IPR031304">
    <property type="entry name" value="SLT_2"/>
</dbReference>
<accession>A0A554XPL0</accession>
<dbReference type="PANTHER" id="PTHR42736:SF1">
    <property type="entry name" value="PROTEIN-GLUTAMINE GAMMA-GLUTAMYLTRANSFERASE"/>
    <property type="match status" value="1"/>
</dbReference>